<dbReference type="Proteomes" id="UP001249959">
    <property type="component" value="Unassembled WGS sequence"/>
</dbReference>
<feature type="transmembrane region" description="Helical" evidence="2">
    <location>
        <begin position="59"/>
        <end position="78"/>
    </location>
</feature>
<keyword evidence="2" id="KW-0520">NAD</keyword>
<protein>
    <recommendedName>
        <fullName evidence="2">NADH-quinone oxidoreductase subunit J</fullName>
        <ecNumber evidence="2">7.1.1.-</ecNumber>
    </recommendedName>
</protein>
<keyword evidence="2" id="KW-1133">Transmembrane helix</keyword>
<dbReference type="PANTHER" id="PTHR33269:SF17">
    <property type="entry name" value="NADH-UBIQUINONE OXIDOREDUCTASE CHAIN 6"/>
    <property type="match status" value="1"/>
</dbReference>
<proteinExistence type="inferred from homology"/>
<dbReference type="Pfam" id="PF00499">
    <property type="entry name" value="Oxidored_q3"/>
    <property type="match status" value="1"/>
</dbReference>
<accession>A0ABU3TTZ3</accession>
<evidence type="ECO:0000313" key="3">
    <source>
        <dbReference type="EMBL" id="MDU0809351.1"/>
    </source>
</evidence>
<comment type="similarity">
    <text evidence="1 2">Belongs to the complex I subunit 6 family.</text>
</comment>
<dbReference type="PANTHER" id="PTHR33269">
    <property type="entry name" value="NADH-UBIQUINONE OXIDOREDUCTASE CHAIN 6"/>
    <property type="match status" value="1"/>
</dbReference>
<evidence type="ECO:0000256" key="1">
    <source>
        <dbReference type="ARBA" id="ARBA00005698"/>
    </source>
</evidence>
<comment type="function">
    <text evidence="2">NDH-1 shuttles electrons from NADH, via FMN and iron-sulfur (Fe-S) centers, to quinones in the respiratory chain. Couples the redox reaction to proton translocation (for every two electrons transferred, four hydrogen ions are translocated across the cytoplasmic membrane), and thus conserves the redox energy in a proton gradient.</text>
</comment>
<keyword evidence="2" id="KW-1003">Cell membrane</keyword>
<feature type="transmembrane region" description="Helical" evidence="2">
    <location>
        <begin position="98"/>
        <end position="120"/>
    </location>
</feature>
<comment type="caution">
    <text evidence="3">The sequence shown here is derived from an EMBL/GenBank/DDBJ whole genome shotgun (WGS) entry which is preliminary data.</text>
</comment>
<comment type="subcellular location">
    <subcellularLocation>
        <location evidence="2">Cell membrane</location>
        <topology evidence="2">Multi-pass membrane protein</topology>
    </subcellularLocation>
</comment>
<keyword evidence="2" id="KW-0812">Transmembrane</keyword>
<feature type="transmembrane region" description="Helical" evidence="2">
    <location>
        <begin position="28"/>
        <end position="47"/>
    </location>
</feature>
<keyword evidence="4" id="KW-1185">Reference proteome</keyword>
<comment type="caution">
    <text evidence="2">Lacks conserved residue(s) required for the propagation of feature annotation.</text>
</comment>
<dbReference type="EMBL" id="JAVNWW010000005">
    <property type="protein sequence ID" value="MDU0809351.1"/>
    <property type="molecule type" value="Genomic_DNA"/>
</dbReference>
<keyword evidence="3" id="KW-0560">Oxidoreductase</keyword>
<name>A0ABU3TTZ3_9BACT</name>
<dbReference type="Gene3D" id="1.20.120.1200">
    <property type="entry name" value="NADH-ubiquinone/plastoquinone oxidoreductase chain 6, subunit NuoJ"/>
    <property type="match status" value="1"/>
</dbReference>
<feature type="transmembrane region" description="Helical" evidence="2">
    <location>
        <begin position="132"/>
        <end position="165"/>
    </location>
</feature>
<evidence type="ECO:0000313" key="4">
    <source>
        <dbReference type="Proteomes" id="UP001249959"/>
    </source>
</evidence>
<organism evidence="3 4">
    <name type="scientific">Aquirufa regiilacus</name>
    <dbReference type="NCBI Taxonomy" id="3024868"/>
    <lineage>
        <taxon>Bacteria</taxon>
        <taxon>Pseudomonadati</taxon>
        <taxon>Bacteroidota</taxon>
        <taxon>Cytophagia</taxon>
        <taxon>Cytophagales</taxon>
        <taxon>Flectobacillaceae</taxon>
        <taxon>Aquirufa</taxon>
    </lineage>
</organism>
<dbReference type="EC" id="7.1.1.-" evidence="2"/>
<dbReference type="RefSeq" id="WP_315576992.1">
    <property type="nucleotide sequence ID" value="NZ_JARDXH010000005.1"/>
</dbReference>
<gene>
    <name evidence="3" type="ORF">PQG45_09915</name>
</gene>
<dbReference type="InterPro" id="IPR042106">
    <property type="entry name" value="Nuo/plastoQ_OxRdtase_6_NuoJ"/>
</dbReference>
<keyword evidence="2" id="KW-0874">Quinone</keyword>
<evidence type="ECO:0000256" key="2">
    <source>
        <dbReference type="RuleBase" id="RU004429"/>
    </source>
</evidence>
<dbReference type="GO" id="GO:0050136">
    <property type="term" value="F:NADH dehydrogenase (quinone) (non-electrogenic) activity"/>
    <property type="evidence" value="ECO:0007669"/>
    <property type="project" value="UniProtKB-EC"/>
</dbReference>
<comment type="catalytic activity">
    <reaction evidence="2">
        <text>a quinone + NADH + 5 H(+)(in) = a quinol + NAD(+) + 4 H(+)(out)</text>
        <dbReference type="Rhea" id="RHEA:57888"/>
        <dbReference type="ChEBI" id="CHEBI:15378"/>
        <dbReference type="ChEBI" id="CHEBI:24646"/>
        <dbReference type="ChEBI" id="CHEBI:57540"/>
        <dbReference type="ChEBI" id="CHEBI:57945"/>
        <dbReference type="ChEBI" id="CHEBI:132124"/>
    </reaction>
</comment>
<reference evidence="3 4" key="1">
    <citation type="submission" date="2023-09" db="EMBL/GenBank/DDBJ databases">
        <title>Aquirufa genomes.</title>
        <authorList>
            <person name="Pitt A."/>
        </authorList>
    </citation>
    <scope>NUCLEOTIDE SEQUENCE [LARGE SCALE GENOMIC DNA]</scope>
    <source>
        <strain evidence="3 4">LEOWEIH-7C</strain>
    </source>
</reference>
<sequence>MTPIVCAFLALVCITCGSALLMLWTKNILHAALAMFMTMLGLAGLYVLAYADIMAVSHLMIYVGGVLILILFGIMLTNQKARGDKDQNNLVTEESSRLWPVCIGLATFVGLVLILMRGNFGGMEIADSNSKLSFVGISLLTDYAMPFELVGIYLLIALIGATYIAKQDE</sequence>
<keyword evidence="2" id="KW-0472">Membrane</keyword>
<dbReference type="InterPro" id="IPR001457">
    <property type="entry name" value="NADH_UbQ/plastoQ_OxRdtase_su6"/>
</dbReference>